<sequence length="268" mass="28745">MSAAVTPSAAASVPNETWLRLRRYAPPLLIVVLWQLGASLGLIPTRTLASPAMIATTFAELIASGELPRHLLVSLGRVAAGLAIGITVGTTLALISGLSRRGEDLLDATLQMLRTLPFLALVPLFILWFGIGETPKIALVALGTTFPIYLMLFAGIRGVDAKLVEAGNTLGLNRREQVRHIVLPGALPSALVGLRYALGVAWLSLVVAEQINAESGIGYLVMTARDFLRTDIILVGLIVYAILGLSADQIVRLLERRVLAWRPSFLKD</sequence>
<dbReference type="InterPro" id="IPR000515">
    <property type="entry name" value="MetI-like"/>
</dbReference>
<evidence type="ECO:0000256" key="4">
    <source>
        <dbReference type="ARBA" id="ARBA00022475"/>
    </source>
</evidence>
<feature type="transmembrane region" description="Helical" evidence="9">
    <location>
        <begin position="180"/>
        <end position="207"/>
    </location>
</feature>
<dbReference type="PANTHER" id="PTHR30151">
    <property type="entry name" value="ALKANE SULFONATE ABC TRANSPORTER-RELATED, MEMBRANE SUBUNIT"/>
    <property type="match status" value="1"/>
</dbReference>
<protein>
    <submittedName>
        <fullName evidence="11">Sulfonate ABC transporter permease</fullName>
    </submittedName>
</protein>
<feature type="transmembrane region" description="Helical" evidence="9">
    <location>
        <begin position="227"/>
        <end position="247"/>
    </location>
</feature>
<reference evidence="11 12" key="1">
    <citation type="submission" date="2019-07" db="EMBL/GenBank/DDBJ databases">
        <title>Whole genome shotgun sequence of Microvirga aerophila NBRC 106136.</title>
        <authorList>
            <person name="Hosoyama A."/>
            <person name="Uohara A."/>
            <person name="Ohji S."/>
            <person name="Ichikawa N."/>
        </authorList>
    </citation>
    <scope>NUCLEOTIDE SEQUENCE [LARGE SCALE GENOMIC DNA]</scope>
    <source>
        <strain evidence="11 12">NBRC 106136</strain>
    </source>
</reference>
<dbReference type="AlphaFoldDB" id="A0A512C138"/>
<dbReference type="SUPFAM" id="SSF161098">
    <property type="entry name" value="MetI-like"/>
    <property type="match status" value="1"/>
</dbReference>
<keyword evidence="12" id="KW-1185">Reference proteome</keyword>
<keyword evidence="6 9" id="KW-1133">Transmembrane helix</keyword>
<evidence type="ECO:0000256" key="2">
    <source>
        <dbReference type="ARBA" id="ARBA00009306"/>
    </source>
</evidence>
<evidence type="ECO:0000256" key="9">
    <source>
        <dbReference type="RuleBase" id="RU363032"/>
    </source>
</evidence>
<evidence type="ECO:0000259" key="10">
    <source>
        <dbReference type="PROSITE" id="PS50928"/>
    </source>
</evidence>
<evidence type="ECO:0000256" key="6">
    <source>
        <dbReference type="ARBA" id="ARBA00022989"/>
    </source>
</evidence>
<gene>
    <name evidence="11" type="ORF">MAE02_56210</name>
</gene>
<dbReference type="Pfam" id="PF00528">
    <property type="entry name" value="BPD_transp_1"/>
    <property type="match status" value="1"/>
</dbReference>
<comment type="similarity">
    <text evidence="2 9">Belongs to the binding-protein-dependent transport system permease family.</text>
</comment>
<comment type="caution">
    <text evidence="11">The sequence shown here is derived from an EMBL/GenBank/DDBJ whole genome shotgun (WGS) entry which is preliminary data.</text>
</comment>
<keyword evidence="7 9" id="KW-0472">Membrane</keyword>
<evidence type="ECO:0000256" key="3">
    <source>
        <dbReference type="ARBA" id="ARBA00022448"/>
    </source>
</evidence>
<dbReference type="RefSeq" id="WP_147022747.1">
    <property type="nucleotide sequence ID" value="NZ_BJYU01000136.1"/>
</dbReference>
<evidence type="ECO:0000256" key="7">
    <source>
        <dbReference type="ARBA" id="ARBA00023136"/>
    </source>
</evidence>
<dbReference type="EMBL" id="BJYU01000136">
    <property type="protein sequence ID" value="GEO17925.1"/>
    <property type="molecule type" value="Genomic_DNA"/>
</dbReference>
<proteinExistence type="inferred from homology"/>
<feature type="transmembrane region" description="Helical" evidence="9">
    <location>
        <begin position="111"/>
        <end position="131"/>
    </location>
</feature>
<evidence type="ECO:0000256" key="5">
    <source>
        <dbReference type="ARBA" id="ARBA00022692"/>
    </source>
</evidence>
<comment type="function">
    <text evidence="8">Probably part of an ABC transporter complex. Probably responsible for the translocation of the substrate across the membrane.</text>
</comment>
<keyword evidence="5 9" id="KW-0812">Transmembrane</keyword>
<dbReference type="CDD" id="cd06261">
    <property type="entry name" value="TM_PBP2"/>
    <property type="match status" value="1"/>
</dbReference>
<comment type="subcellular location">
    <subcellularLocation>
        <location evidence="1 9">Cell membrane</location>
        <topology evidence="1 9">Multi-pass membrane protein</topology>
    </subcellularLocation>
</comment>
<evidence type="ECO:0000256" key="8">
    <source>
        <dbReference type="ARBA" id="ARBA00056719"/>
    </source>
</evidence>
<feature type="domain" description="ABC transmembrane type-1" evidence="10">
    <location>
        <begin position="67"/>
        <end position="251"/>
    </location>
</feature>
<dbReference type="InterPro" id="IPR035906">
    <property type="entry name" value="MetI-like_sf"/>
</dbReference>
<dbReference type="PANTHER" id="PTHR30151:SF38">
    <property type="entry name" value="ALIPHATIC SULFONATES TRANSPORT PERMEASE PROTEIN SSUC-RELATED"/>
    <property type="match status" value="1"/>
</dbReference>
<evidence type="ECO:0000256" key="1">
    <source>
        <dbReference type="ARBA" id="ARBA00004651"/>
    </source>
</evidence>
<evidence type="ECO:0000313" key="12">
    <source>
        <dbReference type="Proteomes" id="UP000321085"/>
    </source>
</evidence>
<keyword evidence="4" id="KW-1003">Cell membrane</keyword>
<accession>A0A512C138</accession>
<name>A0A512C138_9HYPH</name>
<dbReference type="GO" id="GO:0005886">
    <property type="term" value="C:plasma membrane"/>
    <property type="evidence" value="ECO:0007669"/>
    <property type="project" value="UniProtKB-SubCell"/>
</dbReference>
<evidence type="ECO:0000313" key="11">
    <source>
        <dbReference type="EMBL" id="GEO17925.1"/>
    </source>
</evidence>
<dbReference type="Gene3D" id="1.10.3720.10">
    <property type="entry name" value="MetI-like"/>
    <property type="match status" value="1"/>
</dbReference>
<feature type="transmembrane region" description="Helical" evidence="9">
    <location>
        <begin position="78"/>
        <end position="99"/>
    </location>
</feature>
<organism evidence="11 12">
    <name type="scientific">Microvirga aerophila</name>
    <dbReference type="NCBI Taxonomy" id="670291"/>
    <lineage>
        <taxon>Bacteria</taxon>
        <taxon>Pseudomonadati</taxon>
        <taxon>Pseudomonadota</taxon>
        <taxon>Alphaproteobacteria</taxon>
        <taxon>Hyphomicrobiales</taxon>
        <taxon>Methylobacteriaceae</taxon>
        <taxon>Microvirga</taxon>
    </lineage>
</organism>
<feature type="transmembrane region" description="Helical" evidence="9">
    <location>
        <begin position="24"/>
        <end position="43"/>
    </location>
</feature>
<keyword evidence="3 9" id="KW-0813">Transport</keyword>
<dbReference type="Proteomes" id="UP000321085">
    <property type="component" value="Unassembled WGS sequence"/>
</dbReference>
<feature type="transmembrane region" description="Helical" evidence="9">
    <location>
        <begin position="137"/>
        <end position="159"/>
    </location>
</feature>
<dbReference type="GO" id="GO:0042918">
    <property type="term" value="P:alkanesulfonate transmembrane transport"/>
    <property type="evidence" value="ECO:0007669"/>
    <property type="project" value="UniProtKB-ARBA"/>
</dbReference>
<dbReference type="FunFam" id="1.10.3720.10:FF:000003">
    <property type="entry name" value="Aliphatic sulfonate ABC transporter permease"/>
    <property type="match status" value="1"/>
</dbReference>
<dbReference type="PROSITE" id="PS50928">
    <property type="entry name" value="ABC_TM1"/>
    <property type="match status" value="1"/>
</dbReference>